<protein>
    <submittedName>
        <fullName evidence="1">Uncharacterized protein</fullName>
    </submittedName>
</protein>
<gene>
    <name evidence="1" type="ORF">JCM19239_6350</name>
</gene>
<accession>A0ABQ0JB27</accession>
<sequence>MHQLLHHFYKSDVALTIGSIALPIGYDKINASKFHFIVF</sequence>
<dbReference type="Proteomes" id="UP000029223">
    <property type="component" value="Unassembled WGS sequence"/>
</dbReference>
<comment type="caution">
    <text evidence="1">The sequence shown here is derived from an EMBL/GenBank/DDBJ whole genome shotgun (WGS) entry which is preliminary data.</text>
</comment>
<name>A0ABQ0JB27_9VIBR</name>
<reference evidence="2" key="1">
    <citation type="submission" date="2014-09" db="EMBL/GenBank/DDBJ databases">
        <title>Vibrio variabilis JCM 19239. (C206) whole genome shotgun sequence.</title>
        <authorList>
            <person name="Sawabe T."/>
            <person name="Meirelles P."/>
            <person name="Nakanishi M."/>
            <person name="Sayaka M."/>
            <person name="Hattori M."/>
            <person name="Ohkuma M."/>
        </authorList>
    </citation>
    <scope>NUCLEOTIDE SEQUENCE [LARGE SCALE GENOMIC DNA]</scope>
    <source>
        <strain evidence="2">JCM 19239</strain>
    </source>
</reference>
<evidence type="ECO:0000313" key="1">
    <source>
        <dbReference type="EMBL" id="GAL25430.1"/>
    </source>
</evidence>
<evidence type="ECO:0000313" key="2">
    <source>
        <dbReference type="Proteomes" id="UP000029223"/>
    </source>
</evidence>
<keyword evidence="2" id="KW-1185">Reference proteome</keyword>
<dbReference type="EMBL" id="BBMS01000009">
    <property type="protein sequence ID" value="GAL25430.1"/>
    <property type="molecule type" value="Genomic_DNA"/>
</dbReference>
<organism evidence="1 2">
    <name type="scientific">Vibrio variabilis</name>
    <dbReference type="NCBI Taxonomy" id="990271"/>
    <lineage>
        <taxon>Bacteria</taxon>
        <taxon>Pseudomonadati</taxon>
        <taxon>Pseudomonadota</taxon>
        <taxon>Gammaproteobacteria</taxon>
        <taxon>Vibrionales</taxon>
        <taxon>Vibrionaceae</taxon>
        <taxon>Vibrio</taxon>
    </lineage>
</organism>
<reference evidence="2" key="2">
    <citation type="submission" date="2014-09" db="EMBL/GenBank/DDBJ databases">
        <authorList>
            <consortium name="NBRP consortium"/>
            <person name="Sawabe T."/>
            <person name="Meirelles P."/>
            <person name="Nakanishi M."/>
            <person name="Sayaka M."/>
            <person name="Hattori M."/>
            <person name="Ohkuma M."/>
        </authorList>
    </citation>
    <scope>NUCLEOTIDE SEQUENCE [LARGE SCALE GENOMIC DNA]</scope>
    <source>
        <strain evidence="2">JCM 19239</strain>
    </source>
</reference>
<proteinExistence type="predicted"/>